<accession>A0A0L8G8Y9</accession>
<evidence type="ECO:0000313" key="3">
    <source>
        <dbReference type="EMBL" id="KOF73338.1"/>
    </source>
</evidence>
<dbReference type="GO" id="GO:0061511">
    <property type="term" value="P:centriole elongation"/>
    <property type="evidence" value="ECO:0007669"/>
    <property type="project" value="TreeGrafter"/>
</dbReference>
<feature type="compositionally biased region" description="Pro residues" evidence="1">
    <location>
        <begin position="825"/>
        <end position="834"/>
    </location>
</feature>
<feature type="region of interest" description="Disordered" evidence="1">
    <location>
        <begin position="371"/>
        <end position="391"/>
    </location>
</feature>
<dbReference type="GO" id="GO:0071539">
    <property type="term" value="P:protein localization to centrosome"/>
    <property type="evidence" value="ECO:0007669"/>
    <property type="project" value="TreeGrafter"/>
</dbReference>
<evidence type="ECO:0000259" key="2">
    <source>
        <dbReference type="PROSITE" id="PS50004"/>
    </source>
</evidence>
<dbReference type="STRING" id="37653.A0A0L8G8Y9"/>
<feature type="compositionally biased region" description="Acidic residues" evidence="1">
    <location>
        <begin position="58"/>
        <end position="71"/>
    </location>
</feature>
<dbReference type="GO" id="GO:0034451">
    <property type="term" value="C:centriolar satellite"/>
    <property type="evidence" value="ECO:0007669"/>
    <property type="project" value="TreeGrafter"/>
</dbReference>
<dbReference type="PANTHER" id="PTHR21254">
    <property type="entry name" value="C2 DOMAIN-CONTAINING PROTEIN 3"/>
    <property type="match status" value="1"/>
</dbReference>
<dbReference type="GO" id="GO:0005814">
    <property type="term" value="C:centriole"/>
    <property type="evidence" value="ECO:0007669"/>
    <property type="project" value="TreeGrafter"/>
</dbReference>
<feature type="compositionally biased region" description="Low complexity" evidence="1">
    <location>
        <begin position="853"/>
        <end position="865"/>
    </location>
</feature>
<dbReference type="GO" id="GO:0060271">
    <property type="term" value="P:cilium assembly"/>
    <property type="evidence" value="ECO:0007669"/>
    <property type="project" value="TreeGrafter"/>
</dbReference>
<protein>
    <recommendedName>
        <fullName evidence="2">C2 domain-containing protein</fullName>
    </recommendedName>
</protein>
<feature type="domain" description="C2" evidence="2">
    <location>
        <begin position="403"/>
        <end position="536"/>
    </location>
</feature>
<dbReference type="InterPro" id="IPR035892">
    <property type="entry name" value="C2_domain_sf"/>
</dbReference>
<dbReference type="Gene3D" id="2.60.40.150">
    <property type="entry name" value="C2 domain"/>
    <property type="match status" value="1"/>
</dbReference>
<name>A0A0L8G8Y9_OCTBM</name>
<dbReference type="SMART" id="SM00239">
    <property type="entry name" value="C2"/>
    <property type="match status" value="1"/>
</dbReference>
<dbReference type="InterPro" id="IPR000008">
    <property type="entry name" value="C2_dom"/>
</dbReference>
<dbReference type="PROSITE" id="PS50004">
    <property type="entry name" value="C2"/>
    <property type="match status" value="1"/>
</dbReference>
<dbReference type="SUPFAM" id="SSF49562">
    <property type="entry name" value="C2 domain (Calcium/lipid-binding domain, CaLB)"/>
    <property type="match status" value="1"/>
</dbReference>
<proteinExistence type="predicted"/>
<feature type="non-terminal residue" evidence="3">
    <location>
        <position position="865"/>
    </location>
</feature>
<gene>
    <name evidence="3" type="ORF">OCBIM_22038054mg</name>
</gene>
<dbReference type="PANTHER" id="PTHR21254:SF1">
    <property type="entry name" value="C2 DOMAIN-CONTAINING PROTEIN 3"/>
    <property type="match status" value="1"/>
</dbReference>
<dbReference type="Pfam" id="PF00168">
    <property type="entry name" value="C2"/>
    <property type="match status" value="1"/>
</dbReference>
<feature type="compositionally biased region" description="Acidic residues" evidence="1">
    <location>
        <begin position="79"/>
        <end position="91"/>
    </location>
</feature>
<feature type="region of interest" description="Disordered" evidence="1">
    <location>
        <begin position="819"/>
        <end position="865"/>
    </location>
</feature>
<sequence length="865" mass="95836">MTTTVITIVVVMTMMTTVVTVIRMMFVMIAMMMMIVVMVAMEEEEEQDGGGGGVADDGYYDSDDDDDDGDNGVDNGYYDGDDDNDDDDDRGGDDSFMFGFLTPSGINGWFPVNKPVVEDTSRLVTVQTSSAGQLERVVGGVEVSVKFSQANDLDRVVRIAETHNWTLPDRYALNDNFGDLTNDRALQVTINADDMRLAVPNCLFPGQTTINRESFTYLKYTFYDKGPFTSDAIPIKAYGEDFVSMKAGHQNSFLVDLSSPLLWFLKEEKLEIKVWFSVGASAIPRINIGDGDSLEKTISNRRKPKDKLIGSVWIPLRELCCGQKKNVYRISGLYPIFNARAANLRGMFLRCHITLQLQDLLPSTKHHLPTKKTSTNMAVDSKSDSDDSDWNDIPTEKISTDHHCGHPRKNYQNILEVFEAHISIEKAMHLKHVTNKSSGKICKPNTYVSFQSGYKNRTVSTSVFYNADCPVWDFDVDTLLTSRLLYEENKNLVFKVWHKPENSSKDISKSCDQVIGYISVDLVPLVSGLHQLCGWYNIMDFGGQCRGQVKLSVTPMESMDHYWRRLTTHLAQQAGKQVSTKCPTTSNAKLPHFEEHYENVKRHHEMLKQQNQMSARNTLALELPTFHFTASTQGDLKVKLREQMMELDQMNHALLSKLSPNISAAAAVARYKTAAPPPTATLTSTATTTTTTTTAKSSSFNNSNNSNSNKSYKSKKDLFSVSTSQSDFTLSSLQGTSSASQRDAVDLLDVTSDREAGEKGNLELKKGSELDSSPVIMSLPHASTNPGTLRSNGVIASDSTQSQSFGVDSLLVERGSASFGQVLSPPAPPPPPPHQQQQTLPKDNLQRKKSMAVLTESLSTVTTTT</sequence>
<dbReference type="EMBL" id="KQ423210">
    <property type="protein sequence ID" value="KOF73338.1"/>
    <property type="molecule type" value="Genomic_DNA"/>
</dbReference>
<organism evidence="3">
    <name type="scientific">Octopus bimaculoides</name>
    <name type="common">California two-spotted octopus</name>
    <dbReference type="NCBI Taxonomy" id="37653"/>
    <lineage>
        <taxon>Eukaryota</taxon>
        <taxon>Metazoa</taxon>
        <taxon>Spiralia</taxon>
        <taxon>Lophotrochozoa</taxon>
        <taxon>Mollusca</taxon>
        <taxon>Cephalopoda</taxon>
        <taxon>Coleoidea</taxon>
        <taxon>Octopodiformes</taxon>
        <taxon>Octopoda</taxon>
        <taxon>Incirrata</taxon>
        <taxon>Octopodidae</taxon>
        <taxon>Octopus</taxon>
    </lineage>
</organism>
<feature type="compositionally biased region" description="Basic and acidic residues" evidence="1">
    <location>
        <begin position="751"/>
        <end position="768"/>
    </location>
</feature>
<feature type="region of interest" description="Disordered" evidence="1">
    <location>
        <begin position="676"/>
        <end position="713"/>
    </location>
</feature>
<evidence type="ECO:0000256" key="1">
    <source>
        <dbReference type="SAM" id="MobiDB-lite"/>
    </source>
</evidence>
<feature type="region of interest" description="Disordered" evidence="1">
    <location>
        <begin position="731"/>
        <end position="768"/>
    </location>
</feature>
<feature type="compositionally biased region" description="Polar residues" evidence="1">
    <location>
        <begin position="731"/>
        <end position="741"/>
    </location>
</feature>
<feature type="compositionally biased region" description="Low complexity" evidence="1">
    <location>
        <begin position="676"/>
        <end position="711"/>
    </location>
</feature>
<feature type="region of interest" description="Disordered" evidence="1">
    <location>
        <begin position="47"/>
        <end position="94"/>
    </location>
</feature>
<dbReference type="AlphaFoldDB" id="A0A0L8G8Y9"/>
<dbReference type="CDD" id="cd00030">
    <property type="entry name" value="C2"/>
    <property type="match status" value="1"/>
</dbReference>
<reference evidence="3" key="1">
    <citation type="submission" date="2015-07" db="EMBL/GenBank/DDBJ databases">
        <title>MeaNS - Measles Nucleotide Surveillance Program.</title>
        <authorList>
            <person name="Tran T."/>
            <person name="Druce J."/>
        </authorList>
    </citation>
    <scope>NUCLEOTIDE SEQUENCE</scope>
    <source>
        <strain evidence="3">UCB-OBI-ISO-001</strain>
        <tissue evidence="3">Gonad</tissue>
    </source>
</reference>